<evidence type="ECO:0000313" key="3">
    <source>
        <dbReference type="Proteomes" id="UP000076738"/>
    </source>
</evidence>
<feature type="compositionally biased region" description="Polar residues" evidence="1">
    <location>
        <begin position="47"/>
        <end position="58"/>
    </location>
</feature>
<keyword evidence="3" id="KW-1185">Reference proteome</keyword>
<feature type="region of interest" description="Disordered" evidence="1">
    <location>
        <begin position="146"/>
        <end position="177"/>
    </location>
</feature>
<proteinExistence type="predicted"/>
<evidence type="ECO:0000256" key="1">
    <source>
        <dbReference type="SAM" id="MobiDB-lite"/>
    </source>
</evidence>
<name>A0A167LGF9_CALVF</name>
<protein>
    <submittedName>
        <fullName evidence="2">Uncharacterized protein</fullName>
    </submittedName>
</protein>
<organism evidence="2 3">
    <name type="scientific">Calocera viscosa (strain TUFC12733)</name>
    <dbReference type="NCBI Taxonomy" id="1330018"/>
    <lineage>
        <taxon>Eukaryota</taxon>
        <taxon>Fungi</taxon>
        <taxon>Dikarya</taxon>
        <taxon>Basidiomycota</taxon>
        <taxon>Agaricomycotina</taxon>
        <taxon>Dacrymycetes</taxon>
        <taxon>Dacrymycetales</taxon>
        <taxon>Dacrymycetaceae</taxon>
        <taxon>Calocera</taxon>
    </lineage>
</organism>
<accession>A0A167LGF9</accession>
<evidence type="ECO:0000313" key="2">
    <source>
        <dbReference type="EMBL" id="KZO95666.1"/>
    </source>
</evidence>
<dbReference type="Proteomes" id="UP000076738">
    <property type="component" value="Unassembled WGS sequence"/>
</dbReference>
<reference evidence="2 3" key="1">
    <citation type="journal article" date="2016" name="Mol. Biol. Evol.">
        <title>Comparative Genomics of Early-Diverging Mushroom-Forming Fungi Provides Insights into the Origins of Lignocellulose Decay Capabilities.</title>
        <authorList>
            <person name="Nagy L.G."/>
            <person name="Riley R."/>
            <person name="Tritt A."/>
            <person name="Adam C."/>
            <person name="Daum C."/>
            <person name="Floudas D."/>
            <person name="Sun H."/>
            <person name="Yadav J.S."/>
            <person name="Pangilinan J."/>
            <person name="Larsson K.H."/>
            <person name="Matsuura K."/>
            <person name="Barry K."/>
            <person name="Labutti K."/>
            <person name="Kuo R."/>
            <person name="Ohm R.A."/>
            <person name="Bhattacharya S.S."/>
            <person name="Shirouzu T."/>
            <person name="Yoshinaga Y."/>
            <person name="Martin F.M."/>
            <person name="Grigoriev I.V."/>
            <person name="Hibbett D.S."/>
        </authorList>
    </citation>
    <scope>NUCLEOTIDE SEQUENCE [LARGE SCALE GENOMIC DNA]</scope>
    <source>
        <strain evidence="2 3">TUFC12733</strain>
    </source>
</reference>
<dbReference type="AlphaFoldDB" id="A0A167LGF9"/>
<dbReference type="OrthoDB" id="10658118at2759"/>
<feature type="compositionally biased region" description="Polar residues" evidence="1">
    <location>
        <begin position="160"/>
        <end position="174"/>
    </location>
</feature>
<gene>
    <name evidence="2" type="ORF">CALVIDRAFT_564700</name>
</gene>
<feature type="region of interest" description="Disordered" evidence="1">
    <location>
        <begin position="1"/>
        <end position="58"/>
    </location>
</feature>
<sequence>MSDNRDVATVPNTPYRSIGSPTAISRGDTCDPLDLFQSLATPGAGSGNTSPTAIPSPTTFPLQYWQDLAKRTAANATNPSMFPTTVADSRPFMASASTPSYIQPQPQSPQLPPDWYMIFADTPQDATDAERLRNAEAGMVCDDPAHTIQQDSFPRHSEHQNSTSAEPNNSQNLGPSDWLDRQWQQSLAQFEQFVQTADATVAQTAHLMSGLM</sequence>
<feature type="compositionally biased region" description="Polar residues" evidence="1">
    <location>
        <begin position="10"/>
        <end position="23"/>
    </location>
</feature>
<dbReference type="EMBL" id="KV417288">
    <property type="protein sequence ID" value="KZO95666.1"/>
    <property type="molecule type" value="Genomic_DNA"/>
</dbReference>